<dbReference type="SMART" id="SM00388">
    <property type="entry name" value="HisKA"/>
    <property type="match status" value="1"/>
</dbReference>
<dbReference type="RefSeq" id="WP_068365646.1">
    <property type="nucleotide sequence ID" value="NZ_FOJN01000018.1"/>
</dbReference>
<comment type="catalytic activity">
    <reaction evidence="1">
        <text>ATP + protein L-histidine = ADP + protein N-phospho-L-histidine.</text>
        <dbReference type="EC" id="2.7.13.3"/>
    </reaction>
</comment>
<dbReference type="Gene3D" id="1.10.287.130">
    <property type="match status" value="1"/>
</dbReference>
<evidence type="ECO:0000256" key="2">
    <source>
        <dbReference type="ARBA" id="ARBA00004651"/>
    </source>
</evidence>
<keyword evidence="7 14" id="KW-0812">Transmembrane</keyword>
<keyword evidence="10" id="KW-0067">ATP-binding</keyword>
<dbReference type="SUPFAM" id="SSF47384">
    <property type="entry name" value="Homodimeric domain of signal transducing histidine kinase"/>
    <property type="match status" value="1"/>
</dbReference>
<dbReference type="GO" id="GO:0005524">
    <property type="term" value="F:ATP binding"/>
    <property type="evidence" value="ECO:0007669"/>
    <property type="project" value="UniProtKB-KW"/>
</dbReference>
<evidence type="ECO:0000256" key="10">
    <source>
        <dbReference type="ARBA" id="ARBA00022840"/>
    </source>
</evidence>
<dbReference type="CDD" id="cd06225">
    <property type="entry name" value="HAMP"/>
    <property type="match status" value="1"/>
</dbReference>
<reference evidence="17 18" key="1">
    <citation type="submission" date="2016-10" db="EMBL/GenBank/DDBJ databases">
        <authorList>
            <person name="de Groot N.N."/>
        </authorList>
    </citation>
    <scope>NUCLEOTIDE SEQUENCE [LARGE SCALE GENOMIC DNA]</scope>
    <source>
        <strain evidence="17 18">DSM 44908</strain>
    </source>
</reference>
<feature type="domain" description="HAMP" evidence="16">
    <location>
        <begin position="186"/>
        <end position="238"/>
    </location>
</feature>
<evidence type="ECO:0000256" key="5">
    <source>
        <dbReference type="ARBA" id="ARBA00022553"/>
    </source>
</evidence>
<evidence type="ECO:0000256" key="1">
    <source>
        <dbReference type="ARBA" id="ARBA00000085"/>
    </source>
</evidence>
<keyword evidence="5" id="KW-0597">Phosphoprotein</keyword>
<dbReference type="InterPro" id="IPR036890">
    <property type="entry name" value="HATPase_C_sf"/>
</dbReference>
<dbReference type="InterPro" id="IPR036097">
    <property type="entry name" value="HisK_dim/P_sf"/>
</dbReference>
<evidence type="ECO:0000313" key="18">
    <source>
        <dbReference type="Proteomes" id="UP000182054"/>
    </source>
</evidence>
<evidence type="ECO:0000256" key="3">
    <source>
        <dbReference type="ARBA" id="ARBA00012438"/>
    </source>
</evidence>
<dbReference type="GO" id="GO:0000155">
    <property type="term" value="F:phosphorelay sensor kinase activity"/>
    <property type="evidence" value="ECO:0007669"/>
    <property type="project" value="InterPro"/>
</dbReference>
<evidence type="ECO:0000256" key="8">
    <source>
        <dbReference type="ARBA" id="ARBA00022741"/>
    </source>
</evidence>
<dbReference type="InterPro" id="IPR050980">
    <property type="entry name" value="2C_sensor_his_kinase"/>
</dbReference>
<dbReference type="SUPFAM" id="SSF55874">
    <property type="entry name" value="ATPase domain of HSP90 chaperone/DNA topoisomerase II/histidine kinase"/>
    <property type="match status" value="1"/>
</dbReference>
<evidence type="ECO:0000256" key="11">
    <source>
        <dbReference type="ARBA" id="ARBA00022989"/>
    </source>
</evidence>
<keyword evidence="4" id="KW-1003">Cell membrane</keyword>
<protein>
    <recommendedName>
        <fullName evidence="3">histidine kinase</fullName>
        <ecNumber evidence="3">2.7.13.3</ecNumber>
    </recommendedName>
</protein>
<dbReference type="InterPro" id="IPR003594">
    <property type="entry name" value="HATPase_dom"/>
</dbReference>
<feature type="domain" description="Histidine kinase" evidence="15">
    <location>
        <begin position="246"/>
        <end position="470"/>
    </location>
</feature>
<evidence type="ECO:0000259" key="16">
    <source>
        <dbReference type="PROSITE" id="PS50885"/>
    </source>
</evidence>
<dbReference type="GO" id="GO:0005886">
    <property type="term" value="C:plasma membrane"/>
    <property type="evidence" value="ECO:0007669"/>
    <property type="project" value="UniProtKB-SubCell"/>
</dbReference>
<proteinExistence type="predicted"/>
<evidence type="ECO:0000313" key="17">
    <source>
        <dbReference type="EMBL" id="SFA61595.1"/>
    </source>
</evidence>
<dbReference type="Gene3D" id="3.30.565.10">
    <property type="entry name" value="Histidine kinase-like ATPase, C-terminal domain"/>
    <property type="match status" value="1"/>
</dbReference>
<organism evidence="17 18">
    <name type="scientific">Rhodococcoides kroppenstedtii</name>
    <dbReference type="NCBI Taxonomy" id="293050"/>
    <lineage>
        <taxon>Bacteria</taxon>
        <taxon>Bacillati</taxon>
        <taxon>Actinomycetota</taxon>
        <taxon>Actinomycetes</taxon>
        <taxon>Mycobacteriales</taxon>
        <taxon>Nocardiaceae</taxon>
        <taxon>Rhodococcoides</taxon>
    </lineage>
</organism>
<dbReference type="SMART" id="SM00387">
    <property type="entry name" value="HATPase_c"/>
    <property type="match status" value="1"/>
</dbReference>
<keyword evidence="8" id="KW-0547">Nucleotide-binding</keyword>
<name>A0A1I0UC37_9NOCA</name>
<feature type="region of interest" description="Disordered" evidence="13">
    <location>
        <begin position="384"/>
        <end position="405"/>
    </location>
</feature>
<keyword evidence="9 17" id="KW-0418">Kinase</keyword>
<dbReference type="CDD" id="cd00075">
    <property type="entry name" value="HATPase"/>
    <property type="match status" value="1"/>
</dbReference>
<dbReference type="PROSITE" id="PS50885">
    <property type="entry name" value="HAMP"/>
    <property type="match status" value="1"/>
</dbReference>
<dbReference type="PANTHER" id="PTHR44936">
    <property type="entry name" value="SENSOR PROTEIN CREC"/>
    <property type="match status" value="1"/>
</dbReference>
<dbReference type="OrthoDB" id="9786919at2"/>
<evidence type="ECO:0000259" key="15">
    <source>
        <dbReference type="PROSITE" id="PS50109"/>
    </source>
</evidence>
<dbReference type="Pfam" id="PF00512">
    <property type="entry name" value="HisKA"/>
    <property type="match status" value="1"/>
</dbReference>
<feature type="transmembrane region" description="Helical" evidence="14">
    <location>
        <begin position="162"/>
        <end position="189"/>
    </location>
</feature>
<evidence type="ECO:0000256" key="13">
    <source>
        <dbReference type="SAM" id="MobiDB-lite"/>
    </source>
</evidence>
<dbReference type="EC" id="2.7.13.3" evidence="3"/>
<comment type="subcellular location">
    <subcellularLocation>
        <location evidence="2">Cell membrane</location>
        <topology evidence="2">Multi-pass membrane protein</topology>
    </subcellularLocation>
</comment>
<keyword evidence="6" id="KW-0808">Transferase</keyword>
<evidence type="ECO:0000256" key="12">
    <source>
        <dbReference type="ARBA" id="ARBA00023012"/>
    </source>
</evidence>
<accession>A0A1I0UC37</accession>
<sequence>MRRRLLILAITLTAAVLTALIAPLVTAYAEERAVTLHEQRLAAATRFAALVDDSASGAPALLGPDLARYDAVTGSTRSAVIGPDGSTLAFGAEAPVGSDPRYDDAVQRALTGTPTTAPSALWPWRTDPLIVATPIGRDAQILGAVVMVVDTAGPRGDVATRLAVAVAGGIALLALVAFLVGVPLVAWVVRPVDQLTERVQTLASGRRPGAAEHAGPPELRRLATSFDEMARAVEYSRSQQRDLIADVSHQLANPLTAMRLRLDGLAADDPAVEPVLAEADRMARALEGVIEVSRAGGHDRRRVPVDVAAQIRERIALWEPLFDGRLRVTGIETEAPAVLEEDLVPTIVDTLLDNAAKYAPDSPVEITLERTGTGDARRYVVTVRDHGGPTDTGSASTGPTDTDLTDTGLTDSEAAELGERFHRLPRHAEVDGTGLGLSILVLRVRDAGGSVVIEAAHPGLRCVTTLPARPGPGTSAANPDAAVPAR</sequence>
<dbReference type="PROSITE" id="PS50109">
    <property type="entry name" value="HIS_KIN"/>
    <property type="match status" value="1"/>
</dbReference>
<keyword evidence="11 14" id="KW-1133">Transmembrane helix</keyword>
<evidence type="ECO:0000256" key="9">
    <source>
        <dbReference type="ARBA" id="ARBA00022777"/>
    </source>
</evidence>
<dbReference type="SMART" id="SM00304">
    <property type="entry name" value="HAMP"/>
    <property type="match status" value="1"/>
</dbReference>
<dbReference type="Proteomes" id="UP000182054">
    <property type="component" value="Unassembled WGS sequence"/>
</dbReference>
<dbReference type="InterPro" id="IPR003661">
    <property type="entry name" value="HisK_dim/P_dom"/>
</dbReference>
<keyword evidence="14" id="KW-0472">Membrane</keyword>
<gene>
    <name evidence="17" type="ORF">SAMN05444374_11838</name>
</gene>
<dbReference type="InterPro" id="IPR005467">
    <property type="entry name" value="His_kinase_dom"/>
</dbReference>
<dbReference type="InterPro" id="IPR003660">
    <property type="entry name" value="HAMP_dom"/>
</dbReference>
<dbReference type="Pfam" id="PF00672">
    <property type="entry name" value="HAMP"/>
    <property type="match status" value="1"/>
</dbReference>
<evidence type="ECO:0000256" key="6">
    <source>
        <dbReference type="ARBA" id="ARBA00022679"/>
    </source>
</evidence>
<keyword evidence="12" id="KW-0902">Two-component regulatory system</keyword>
<evidence type="ECO:0000256" key="14">
    <source>
        <dbReference type="SAM" id="Phobius"/>
    </source>
</evidence>
<dbReference type="PANTHER" id="PTHR44936:SF9">
    <property type="entry name" value="SENSOR PROTEIN CREC"/>
    <property type="match status" value="1"/>
</dbReference>
<evidence type="ECO:0000256" key="4">
    <source>
        <dbReference type="ARBA" id="ARBA00022475"/>
    </source>
</evidence>
<dbReference type="EMBL" id="FOJN01000018">
    <property type="protein sequence ID" value="SFA61595.1"/>
    <property type="molecule type" value="Genomic_DNA"/>
</dbReference>
<dbReference type="GeneID" id="85487479"/>
<evidence type="ECO:0000256" key="7">
    <source>
        <dbReference type="ARBA" id="ARBA00022692"/>
    </source>
</evidence>
<dbReference type="AlphaFoldDB" id="A0A1I0UC37"/>
<dbReference type="Pfam" id="PF02518">
    <property type="entry name" value="HATPase_c"/>
    <property type="match status" value="1"/>
</dbReference>
<dbReference type="CDD" id="cd00082">
    <property type="entry name" value="HisKA"/>
    <property type="match status" value="1"/>
</dbReference>